<dbReference type="HOGENOM" id="CLU_2628722_0_0_1"/>
<dbReference type="InParanoid" id="A0A0C3AA38"/>
<protein>
    <submittedName>
        <fullName evidence="2">Uncharacterized protein</fullName>
    </submittedName>
</protein>
<gene>
    <name evidence="2" type="ORF">SCLCIDRAFT_121203</name>
</gene>
<dbReference type="EMBL" id="KN822048">
    <property type="protein sequence ID" value="KIM61767.1"/>
    <property type="molecule type" value="Genomic_DNA"/>
</dbReference>
<reference evidence="2 3" key="1">
    <citation type="submission" date="2014-04" db="EMBL/GenBank/DDBJ databases">
        <authorList>
            <consortium name="DOE Joint Genome Institute"/>
            <person name="Kuo A."/>
            <person name="Kohler A."/>
            <person name="Nagy L.G."/>
            <person name="Floudas D."/>
            <person name="Copeland A."/>
            <person name="Barry K.W."/>
            <person name="Cichocki N."/>
            <person name="Veneault-Fourrey C."/>
            <person name="LaButti K."/>
            <person name="Lindquist E.A."/>
            <person name="Lipzen A."/>
            <person name="Lundell T."/>
            <person name="Morin E."/>
            <person name="Murat C."/>
            <person name="Sun H."/>
            <person name="Tunlid A."/>
            <person name="Henrissat B."/>
            <person name="Grigoriev I.V."/>
            <person name="Hibbett D.S."/>
            <person name="Martin F."/>
            <person name="Nordberg H.P."/>
            <person name="Cantor M.N."/>
            <person name="Hua S.X."/>
        </authorList>
    </citation>
    <scope>NUCLEOTIDE SEQUENCE [LARGE SCALE GENOMIC DNA]</scope>
    <source>
        <strain evidence="2 3">Foug A</strain>
    </source>
</reference>
<sequence length="78" mass="9109">NLSELHLHICTEQDLQIVVYWVECCIILPNMILYFESALEVELMACWAMNEGSNYIITWILLWCMFLKGHLSSSLIKS</sequence>
<dbReference type="AlphaFoldDB" id="A0A0C3AA38"/>
<feature type="transmembrane region" description="Helical" evidence="1">
    <location>
        <begin position="55"/>
        <end position="76"/>
    </location>
</feature>
<keyword evidence="1" id="KW-0472">Membrane</keyword>
<keyword evidence="1" id="KW-1133">Transmembrane helix</keyword>
<keyword evidence="1" id="KW-0812">Transmembrane</keyword>
<name>A0A0C3AA38_9AGAM</name>
<evidence type="ECO:0000256" key="1">
    <source>
        <dbReference type="SAM" id="Phobius"/>
    </source>
</evidence>
<dbReference type="Proteomes" id="UP000053989">
    <property type="component" value="Unassembled WGS sequence"/>
</dbReference>
<evidence type="ECO:0000313" key="3">
    <source>
        <dbReference type="Proteomes" id="UP000053989"/>
    </source>
</evidence>
<organism evidence="2 3">
    <name type="scientific">Scleroderma citrinum Foug A</name>
    <dbReference type="NCBI Taxonomy" id="1036808"/>
    <lineage>
        <taxon>Eukaryota</taxon>
        <taxon>Fungi</taxon>
        <taxon>Dikarya</taxon>
        <taxon>Basidiomycota</taxon>
        <taxon>Agaricomycotina</taxon>
        <taxon>Agaricomycetes</taxon>
        <taxon>Agaricomycetidae</taxon>
        <taxon>Boletales</taxon>
        <taxon>Sclerodermatineae</taxon>
        <taxon>Sclerodermataceae</taxon>
        <taxon>Scleroderma</taxon>
    </lineage>
</organism>
<proteinExistence type="predicted"/>
<evidence type="ECO:0000313" key="2">
    <source>
        <dbReference type="EMBL" id="KIM61767.1"/>
    </source>
</evidence>
<keyword evidence="3" id="KW-1185">Reference proteome</keyword>
<feature type="non-terminal residue" evidence="2">
    <location>
        <position position="1"/>
    </location>
</feature>
<accession>A0A0C3AA38</accession>
<reference evidence="3" key="2">
    <citation type="submission" date="2015-01" db="EMBL/GenBank/DDBJ databases">
        <title>Evolutionary Origins and Diversification of the Mycorrhizal Mutualists.</title>
        <authorList>
            <consortium name="DOE Joint Genome Institute"/>
            <consortium name="Mycorrhizal Genomics Consortium"/>
            <person name="Kohler A."/>
            <person name="Kuo A."/>
            <person name="Nagy L.G."/>
            <person name="Floudas D."/>
            <person name="Copeland A."/>
            <person name="Barry K.W."/>
            <person name="Cichocki N."/>
            <person name="Veneault-Fourrey C."/>
            <person name="LaButti K."/>
            <person name="Lindquist E.A."/>
            <person name="Lipzen A."/>
            <person name="Lundell T."/>
            <person name="Morin E."/>
            <person name="Murat C."/>
            <person name="Riley R."/>
            <person name="Ohm R."/>
            <person name="Sun H."/>
            <person name="Tunlid A."/>
            <person name="Henrissat B."/>
            <person name="Grigoriev I.V."/>
            <person name="Hibbett D.S."/>
            <person name="Martin F."/>
        </authorList>
    </citation>
    <scope>NUCLEOTIDE SEQUENCE [LARGE SCALE GENOMIC DNA]</scope>
    <source>
        <strain evidence="3">Foug A</strain>
    </source>
</reference>
<feature type="transmembrane region" description="Helical" evidence="1">
    <location>
        <begin position="17"/>
        <end position="35"/>
    </location>
</feature>